<keyword evidence="5" id="KW-1185">Reference proteome</keyword>
<dbReference type="AlphaFoldDB" id="A0A552V0L8"/>
<keyword evidence="2 3" id="KW-0479">Metal-binding</keyword>
<sequence>MHNEAITTRKMLSRVPPEKFDWQPHPKSMTLKQLAAHIAELPGWVATALTTNELDFERNPYTPQDVKNTGELLDFFEASLKSGKQSLAEADANILTEDWVLRNGIHIINTYNRYGVIRMAYSQIVHHRAQLGVYLRLLDIPIPGSYGPSADEK</sequence>
<evidence type="ECO:0000313" key="5">
    <source>
        <dbReference type="Proteomes" id="UP000320643"/>
    </source>
</evidence>
<protein>
    <submittedName>
        <fullName evidence="4">DinB family protein</fullName>
    </submittedName>
</protein>
<evidence type="ECO:0000256" key="1">
    <source>
        <dbReference type="ARBA" id="ARBA00008635"/>
    </source>
</evidence>
<evidence type="ECO:0000256" key="2">
    <source>
        <dbReference type="ARBA" id="ARBA00022723"/>
    </source>
</evidence>
<dbReference type="Pfam" id="PF05163">
    <property type="entry name" value="DinB"/>
    <property type="match status" value="1"/>
</dbReference>
<feature type="binding site" evidence="3">
    <location>
        <position position="127"/>
    </location>
    <ligand>
        <name>a divalent metal cation</name>
        <dbReference type="ChEBI" id="CHEBI:60240"/>
    </ligand>
</feature>
<reference evidence="4 5" key="1">
    <citation type="submission" date="2019-07" db="EMBL/GenBank/DDBJ databases">
        <title>Flavobacterium sp. nov., isolated from glacier ice.</title>
        <authorList>
            <person name="Liu Q."/>
            <person name="Xin Y.-H."/>
        </authorList>
    </citation>
    <scope>NUCLEOTIDE SEQUENCE [LARGE SCALE GENOMIC DNA]</scope>
    <source>
        <strain evidence="4 5">ZT4R6</strain>
    </source>
</reference>
<dbReference type="Gene3D" id="1.20.120.450">
    <property type="entry name" value="dinb family like domain"/>
    <property type="match status" value="1"/>
</dbReference>
<dbReference type="EMBL" id="VJVZ01000007">
    <property type="protein sequence ID" value="TRW24014.1"/>
    <property type="molecule type" value="Genomic_DNA"/>
</dbReference>
<accession>A0A552V0L8</accession>
<evidence type="ECO:0000313" key="4">
    <source>
        <dbReference type="EMBL" id="TRW24014.1"/>
    </source>
</evidence>
<name>A0A552V0L8_9FLAO</name>
<feature type="binding site" evidence="3">
    <location>
        <position position="37"/>
    </location>
    <ligand>
        <name>a divalent metal cation</name>
        <dbReference type="ChEBI" id="CHEBI:60240"/>
    </ligand>
</feature>
<dbReference type="Proteomes" id="UP000320643">
    <property type="component" value="Unassembled WGS sequence"/>
</dbReference>
<dbReference type="OrthoDB" id="119432at2"/>
<organism evidence="4 5">
    <name type="scientific">Flavobacterium zepuense</name>
    <dbReference type="NCBI Taxonomy" id="2593302"/>
    <lineage>
        <taxon>Bacteria</taxon>
        <taxon>Pseudomonadati</taxon>
        <taxon>Bacteroidota</taxon>
        <taxon>Flavobacteriia</taxon>
        <taxon>Flavobacteriales</taxon>
        <taxon>Flavobacteriaceae</taxon>
        <taxon>Flavobacterium</taxon>
    </lineage>
</organism>
<comment type="similarity">
    <text evidence="1">Belongs to the DinB family.</text>
</comment>
<dbReference type="SUPFAM" id="SSF109854">
    <property type="entry name" value="DinB/YfiT-like putative metalloenzymes"/>
    <property type="match status" value="1"/>
</dbReference>
<evidence type="ECO:0000256" key="3">
    <source>
        <dbReference type="PIRSR" id="PIRSR607837-1"/>
    </source>
</evidence>
<dbReference type="InterPro" id="IPR034660">
    <property type="entry name" value="DinB/YfiT-like"/>
</dbReference>
<dbReference type="InterPro" id="IPR007837">
    <property type="entry name" value="DinB"/>
</dbReference>
<comment type="caution">
    <text evidence="4">The sequence shown here is derived from an EMBL/GenBank/DDBJ whole genome shotgun (WGS) entry which is preliminary data.</text>
</comment>
<gene>
    <name evidence="4" type="ORF">FMM05_12140</name>
</gene>
<dbReference type="GO" id="GO:0046872">
    <property type="term" value="F:metal ion binding"/>
    <property type="evidence" value="ECO:0007669"/>
    <property type="project" value="UniProtKB-KW"/>
</dbReference>
<proteinExistence type="inferred from homology"/>